<evidence type="ECO:0000256" key="5">
    <source>
        <dbReference type="ARBA" id="ARBA00023136"/>
    </source>
</evidence>
<dbReference type="Proteomes" id="UP000239867">
    <property type="component" value="Chromosome"/>
</dbReference>
<evidence type="ECO:0000256" key="6">
    <source>
        <dbReference type="SAM" id="Phobius"/>
    </source>
</evidence>
<feature type="transmembrane region" description="Helical" evidence="6">
    <location>
        <begin position="134"/>
        <end position="155"/>
    </location>
</feature>
<dbReference type="EMBL" id="CP021255">
    <property type="protein sequence ID" value="AVD71721.1"/>
    <property type="molecule type" value="Genomic_DNA"/>
</dbReference>
<evidence type="ECO:0000259" key="7">
    <source>
        <dbReference type="Pfam" id="PF01578"/>
    </source>
</evidence>
<reference evidence="8" key="1">
    <citation type="submission" date="2017-05" db="EMBL/GenBank/DDBJ databases">
        <authorList>
            <person name="Song R."/>
            <person name="Chenine A.L."/>
            <person name="Ruprecht R.M."/>
        </authorList>
    </citation>
    <scope>NUCLEOTIDE SEQUENCE</scope>
    <source>
        <strain evidence="8">ORNL</strain>
    </source>
</reference>
<keyword evidence="9" id="KW-1185">Reference proteome</keyword>
<feature type="transmembrane region" description="Helical" evidence="6">
    <location>
        <begin position="210"/>
        <end position="233"/>
    </location>
</feature>
<reference evidence="8" key="2">
    <citation type="journal article" date="2018" name="MBio">
        <title>Insights into the evolution of host association through the isolation and characterization of a novel human periodontal pathobiont, Desulfobulbus oralis.</title>
        <authorList>
            <person name="Cross K.L."/>
            <person name="Chirania P."/>
            <person name="Xiong W."/>
            <person name="Beall C.J."/>
            <person name="Elkins J.G."/>
            <person name="Giannone R.J."/>
            <person name="Griffen A.L."/>
            <person name="Guss A.M."/>
            <person name="Hettich R.L."/>
            <person name="Joshi S.S."/>
            <person name="Mokrzan E.M."/>
            <person name="Martin R.K."/>
            <person name="Zhulin I.B."/>
            <person name="Leys E.J."/>
            <person name="Podar M."/>
        </authorList>
    </citation>
    <scope>NUCLEOTIDE SEQUENCE [LARGE SCALE GENOMIC DNA]</scope>
    <source>
        <strain evidence="8">ORNL</strain>
    </source>
</reference>
<evidence type="ECO:0000313" key="9">
    <source>
        <dbReference type="Proteomes" id="UP000239867"/>
    </source>
</evidence>
<name>A0A2L1GPV7_9BACT</name>
<dbReference type="PANTHER" id="PTHR30071:SF1">
    <property type="entry name" value="CYTOCHROME B_B6 PROTEIN-RELATED"/>
    <property type="match status" value="1"/>
</dbReference>
<feature type="transmembrane region" description="Helical" evidence="6">
    <location>
        <begin position="245"/>
        <end position="270"/>
    </location>
</feature>
<feature type="transmembrane region" description="Helical" evidence="6">
    <location>
        <begin position="185"/>
        <end position="204"/>
    </location>
</feature>
<dbReference type="PANTHER" id="PTHR30071">
    <property type="entry name" value="HEME EXPORTER PROTEIN C"/>
    <property type="match status" value="1"/>
</dbReference>
<feature type="transmembrane region" description="Helical" evidence="6">
    <location>
        <begin position="6"/>
        <end position="29"/>
    </location>
</feature>
<evidence type="ECO:0000313" key="8">
    <source>
        <dbReference type="EMBL" id="AVD71721.1"/>
    </source>
</evidence>
<proteinExistence type="predicted"/>
<dbReference type="Pfam" id="PF01578">
    <property type="entry name" value="Cytochrom_C_asm"/>
    <property type="match status" value="1"/>
</dbReference>
<accession>A0A2L1GPV7</accession>
<dbReference type="GO" id="GO:0005886">
    <property type="term" value="C:plasma membrane"/>
    <property type="evidence" value="ECO:0007669"/>
    <property type="project" value="TreeGrafter"/>
</dbReference>
<keyword evidence="4 6" id="KW-1133">Transmembrane helix</keyword>
<dbReference type="InterPro" id="IPR045062">
    <property type="entry name" value="Cyt_c_biogenesis_CcsA/CcmC"/>
</dbReference>
<keyword evidence="2 6" id="KW-0812">Transmembrane</keyword>
<dbReference type="OrthoDB" id="9814290at2"/>
<keyword evidence="5 6" id="KW-0472">Membrane</keyword>
<dbReference type="RefSeq" id="WP_104936955.1">
    <property type="nucleotide sequence ID" value="NZ_CP021255.1"/>
</dbReference>
<comment type="subcellular location">
    <subcellularLocation>
        <location evidence="1">Membrane</location>
        <topology evidence="1">Multi-pass membrane protein</topology>
    </subcellularLocation>
</comment>
<dbReference type="GO" id="GO:0020037">
    <property type="term" value="F:heme binding"/>
    <property type="evidence" value="ECO:0007669"/>
    <property type="project" value="InterPro"/>
</dbReference>
<protein>
    <submittedName>
        <fullName evidence="8">C-type cytochrome biogenesis protein CcsB</fullName>
    </submittedName>
</protein>
<evidence type="ECO:0000256" key="3">
    <source>
        <dbReference type="ARBA" id="ARBA00022748"/>
    </source>
</evidence>
<dbReference type="InterPro" id="IPR002541">
    <property type="entry name" value="Cyt_c_assembly"/>
</dbReference>
<gene>
    <name evidence="8" type="ORF">CAY53_09795</name>
</gene>
<sequence>MNSALFLLFLASLALYLLAAAASLVFFFGGKSEIRQKARQFFIAAFIVQALTFVARFCAFDYAPLTTPHETLSFFAWGVACCYLSSIWRFPVKNLGAFVSLLVLALMLVAAFAAKTPTVPTPALQSGWLPVHASLSLLSYSCFALAGLGGLMYLLQERTIKRKHFGLMYSRLPSLEVLDRLNHHCLTVGFPLLTLGMVTGSLWAKQVHGAYWIWNPTEVWSLVSWLLYAGLCHQRFTVGWRGRRAAWLSIAALVFAVFTFWGVSALFAGYHGQF</sequence>
<feature type="transmembrane region" description="Helical" evidence="6">
    <location>
        <begin position="95"/>
        <end position="114"/>
    </location>
</feature>
<keyword evidence="3" id="KW-0201">Cytochrome c-type biogenesis</keyword>
<feature type="transmembrane region" description="Helical" evidence="6">
    <location>
        <begin position="41"/>
        <end position="65"/>
    </location>
</feature>
<evidence type="ECO:0000256" key="1">
    <source>
        <dbReference type="ARBA" id="ARBA00004141"/>
    </source>
</evidence>
<evidence type="ECO:0000256" key="2">
    <source>
        <dbReference type="ARBA" id="ARBA00022692"/>
    </source>
</evidence>
<organism evidence="8 9">
    <name type="scientific">Desulfobulbus oralis</name>
    <dbReference type="NCBI Taxonomy" id="1986146"/>
    <lineage>
        <taxon>Bacteria</taxon>
        <taxon>Pseudomonadati</taxon>
        <taxon>Thermodesulfobacteriota</taxon>
        <taxon>Desulfobulbia</taxon>
        <taxon>Desulfobulbales</taxon>
        <taxon>Desulfobulbaceae</taxon>
        <taxon>Desulfobulbus</taxon>
    </lineage>
</organism>
<dbReference type="KEGG" id="deo:CAY53_09795"/>
<evidence type="ECO:0000256" key="4">
    <source>
        <dbReference type="ARBA" id="ARBA00022989"/>
    </source>
</evidence>
<dbReference type="GO" id="GO:0017004">
    <property type="term" value="P:cytochrome complex assembly"/>
    <property type="evidence" value="ECO:0007669"/>
    <property type="project" value="UniProtKB-KW"/>
</dbReference>
<feature type="transmembrane region" description="Helical" evidence="6">
    <location>
        <begin position="71"/>
        <end position="88"/>
    </location>
</feature>
<dbReference type="AlphaFoldDB" id="A0A2L1GPV7"/>
<feature type="domain" description="Cytochrome c assembly protein" evidence="7">
    <location>
        <begin position="71"/>
        <end position="271"/>
    </location>
</feature>